<dbReference type="InterPro" id="IPR017853">
    <property type="entry name" value="GH"/>
</dbReference>
<comment type="caution">
    <text evidence="2">The sequence shown here is derived from an EMBL/GenBank/DDBJ whole genome shotgun (WGS) entry which is preliminary data.</text>
</comment>
<name>A0ABS7Z6X5_9SPHI</name>
<dbReference type="InterPro" id="IPR011050">
    <property type="entry name" value="Pectin_lyase_fold/virulence"/>
</dbReference>
<feature type="domain" description="DUF6298" evidence="1">
    <location>
        <begin position="481"/>
        <end position="967"/>
    </location>
</feature>
<dbReference type="InterPro" id="IPR046265">
    <property type="entry name" value="DUF6298"/>
</dbReference>
<dbReference type="GO" id="GO:0016829">
    <property type="term" value="F:lyase activity"/>
    <property type="evidence" value="ECO:0007669"/>
    <property type="project" value="UniProtKB-KW"/>
</dbReference>
<accession>A0ABS7Z6X5</accession>
<organism evidence="2 3">
    <name type="scientific">Sphingobacterium bovistauri</name>
    <dbReference type="NCBI Taxonomy" id="2781959"/>
    <lineage>
        <taxon>Bacteria</taxon>
        <taxon>Pseudomonadati</taxon>
        <taxon>Bacteroidota</taxon>
        <taxon>Sphingobacteriia</taxon>
        <taxon>Sphingobacteriales</taxon>
        <taxon>Sphingobacteriaceae</taxon>
        <taxon>Sphingobacterium</taxon>
    </lineage>
</organism>
<keyword evidence="3" id="KW-1185">Reference proteome</keyword>
<proteinExistence type="predicted"/>
<sequence>MLRKQIISVAKNMFLKSFTLKIGVYILCCINYANGQQNKPLQIKEDKISIIPDSLGNRIPDFSFAGFKAGESEIPFIATKVSVPIIMDDATQLIQYAIDYVSKLPLDKSGFRGAVQLSKGTYKVFGTLNLHTSGVVLRGAGIDAKGTIIVGAGKSRNTLIKIIGNDNKIFDNKVNIENYYVPVGTNKIRVTQGAKIKVGDQIVITRPSSMKWINALGTHHFGGGITAIGWKVGQRDIVWDRRVVAINGNELEVDAPLTNALEKTFAESHVQKYEWTGRVENIGVENLKVISEYDTTNQKDEDHRWMAISVENARDIWVRRIEFKHFAGSAVYLLSSSSRVTVEDCISRSPISEIGGQRRYTFHTKGQQTLFQRCYSEGGYHDFSTGFMAAGPNAFVQCHAYDSHNFSGAIDSWATGVLFDNVLIDNQAISLKNRGQDGNGAGWTAANSMIWQSSAALVECYQPSTAMNWAFGVWAQFQGNGYWDMSNEHIKPRSLYYAQLQSRIGDVANSRTKFKPIDSGGTSSPSIEQAKALTAAAYATGSNLDDFIYQEININPLNVSFDGLWIDEKQVDKSVSTTSPLSLMSIKNGWLIASNKVMTGGKIDVQWWSGSSRPYGAVKAKPHITRFVPGEMGLGLTDDLSKMANEMVKNNVLSIDHNYGLWYDRRRDDHERTRRINNEVWPPFYELPFARSGQGVAYDGLSKYDLTRYNHFYWNRLQEFANLADQQGLLLMHQQYFQHNILEAGAHYTDFPWRTANNINNVGFPEPVHYAGDKRIFMDEQFYDINNPVRRELHRAYIRKCLDNFKDNSNVIQLISAEYTGPLHFVEFWIDVIKEWKKETSRQVIVALSTTKDVQDAILNDKSRSQEIQIIDIRYWHYQADGTAYSPTGGQHLAPRQHARLLKPKKTAFDQVYRAVLEYRNAHPDKVVVYHGDNYPSNAWAVFMAGGSMANLPKINNEDFFKAAATMLPKQVDNVKMLESKEGAILFGATINQIKDILPSYKGTFEITTIDSNSGELSTIGKINLGKKGKLFPDSNQSRVIWLKKR</sequence>
<protein>
    <submittedName>
        <fullName evidence="2">Pectate lyase</fullName>
    </submittedName>
</protein>
<dbReference type="Pfam" id="PF19815">
    <property type="entry name" value="DUF6298"/>
    <property type="match status" value="1"/>
</dbReference>
<dbReference type="RefSeq" id="WP_225552091.1">
    <property type="nucleotide sequence ID" value="NZ_JADEYP010000008.1"/>
</dbReference>
<dbReference type="SUPFAM" id="SSF51445">
    <property type="entry name" value="(Trans)glycosidases"/>
    <property type="match status" value="1"/>
</dbReference>
<evidence type="ECO:0000313" key="2">
    <source>
        <dbReference type="EMBL" id="MCA5004704.1"/>
    </source>
</evidence>
<gene>
    <name evidence="2" type="ORF">IPZ78_05990</name>
</gene>
<dbReference type="SUPFAM" id="SSF51126">
    <property type="entry name" value="Pectin lyase-like"/>
    <property type="match status" value="1"/>
</dbReference>
<keyword evidence="2" id="KW-0456">Lyase</keyword>
<dbReference type="Gene3D" id="2.160.20.10">
    <property type="entry name" value="Single-stranded right-handed beta-helix, Pectin lyase-like"/>
    <property type="match status" value="1"/>
</dbReference>
<dbReference type="InterPro" id="IPR012334">
    <property type="entry name" value="Pectin_lyas_fold"/>
</dbReference>
<evidence type="ECO:0000313" key="3">
    <source>
        <dbReference type="Proteomes" id="UP001165302"/>
    </source>
</evidence>
<dbReference type="Proteomes" id="UP001165302">
    <property type="component" value="Unassembled WGS sequence"/>
</dbReference>
<evidence type="ECO:0000259" key="1">
    <source>
        <dbReference type="Pfam" id="PF19815"/>
    </source>
</evidence>
<reference evidence="2" key="1">
    <citation type="submission" date="2020-10" db="EMBL/GenBank/DDBJ databases">
        <authorList>
            <person name="Lu T."/>
            <person name="Wang Q."/>
            <person name="Han X."/>
        </authorList>
    </citation>
    <scope>NUCLEOTIDE SEQUENCE</scope>
    <source>
        <strain evidence="2">WQ 366</strain>
    </source>
</reference>
<dbReference type="EMBL" id="JADEYP010000008">
    <property type="protein sequence ID" value="MCA5004704.1"/>
    <property type="molecule type" value="Genomic_DNA"/>
</dbReference>